<evidence type="ECO:0000259" key="2">
    <source>
        <dbReference type="Pfam" id="PF00248"/>
    </source>
</evidence>
<name>A0A6J6GK94_9ZZZZ</name>
<dbReference type="EMBL" id="CAEZUP010000012">
    <property type="protein sequence ID" value="CAB4601732.1"/>
    <property type="molecule type" value="Genomic_DNA"/>
</dbReference>
<dbReference type="GO" id="GO:0016491">
    <property type="term" value="F:oxidoreductase activity"/>
    <property type="evidence" value="ECO:0007669"/>
    <property type="project" value="UniProtKB-KW"/>
</dbReference>
<dbReference type="InterPro" id="IPR050523">
    <property type="entry name" value="AKR_Detox_Biosynth"/>
</dbReference>
<dbReference type="FunFam" id="3.20.20.100:FF:000004">
    <property type="entry name" value="Oxidoreductase, aldo/keto reductase"/>
    <property type="match status" value="1"/>
</dbReference>
<sequence length="321" mass="34437">MGHNVGMTDMTYRHLGNSGLTVSAVGIGCNNFGLRIDEDATRLVVDAAIDAGITLFDTSDSYGDSELFLGRALGTRRADVVLATKFGSDLRGANGPDWNARGSRRYIRRAVERSLTRLNTDWIDLYQIHMPDPTTPIEETLGALSDLVHEGLVRYIGCSNFAAWQVADADWISQTNGFERFISAQNHYSFVERGVEAELVPACERFGVGLLPYFPLASGLLTGKYRRGDAPPEGGRIAAWGMTALLSDANFDIVERLEAFAAERSITLLDVAMGGLAAQPTVASVIAGATSVAQVEANAAAGVWTPTAEDRVALRGLLAPV</sequence>
<dbReference type="AlphaFoldDB" id="A0A6J6GK94"/>
<organism evidence="3">
    <name type="scientific">freshwater metagenome</name>
    <dbReference type="NCBI Taxonomy" id="449393"/>
    <lineage>
        <taxon>unclassified sequences</taxon>
        <taxon>metagenomes</taxon>
        <taxon>ecological metagenomes</taxon>
    </lineage>
</organism>
<evidence type="ECO:0000313" key="3">
    <source>
        <dbReference type="EMBL" id="CAB4601732.1"/>
    </source>
</evidence>
<keyword evidence="1" id="KW-0560">Oxidoreductase</keyword>
<proteinExistence type="predicted"/>
<dbReference type="SUPFAM" id="SSF51430">
    <property type="entry name" value="NAD(P)-linked oxidoreductase"/>
    <property type="match status" value="1"/>
</dbReference>
<dbReference type="Gene3D" id="3.20.20.100">
    <property type="entry name" value="NADP-dependent oxidoreductase domain"/>
    <property type="match status" value="1"/>
</dbReference>
<reference evidence="3" key="1">
    <citation type="submission" date="2020-05" db="EMBL/GenBank/DDBJ databases">
        <authorList>
            <person name="Chiriac C."/>
            <person name="Salcher M."/>
            <person name="Ghai R."/>
            <person name="Kavagutti S V."/>
        </authorList>
    </citation>
    <scope>NUCLEOTIDE SEQUENCE</scope>
</reference>
<dbReference type="Pfam" id="PF00248">
    <property type="entry name" value="Aldo_ket_red"/>
    <property type="match status" value="1"/>
</dbReference>
<dbReference type="PANTHER" id="PTHR43364">
    <property type="entry name" value="NADH-SPECIFIC METHYLGLYOXAL REDUCTASE-RELATED"/>
    <property type="match status" value="1"/>
</dbReference>
<dbReference type="InterPro" id="IPR036812">
    <property type="entry name" value="NAD(P)_OxRdtase_dom_sf"/>
</dbReference>
<dbReference type="PRINTS" id="PR00069">
    <property type="entry name" value="ALDKETRDTASE"/>
</dbReference>
<accession>A0A6J6GK94</accession>
<evidence type="ECO:0000256" key="1">
    <source>
        <dbReference type="ARBA" id="ARBA00023002"/>
    </source>
</evidence>
<dbReference type="InterPro" id="IPR020471">
    <property type="entry name" value="AKR"/>
</dbReference>
<dbReference type="PANTHER" id="PTHR43364:SF4">
    <property type="entry name" value="NAD(P)-LINKED OXIDOREDUCTASE SUPERFAMILY PROTEIN"/>
    <property type="match status" value="1"/>
</dbReference>
<feature type="domain" description="NADP-dependent oxidoreductase" evidence="2">
    <location>
        <begin position="25"/>
        <end position="304"/>
    </location>
</feature>
<protein>
    <submittedName>
        <fullName evidence="3">Unannotated protein</fullName>
    </submittedName>
</protein>
<dbReference type="InterPro" id="IPR023210">
    <property type="entry name" value="NADP_OxRdtase_dom"/>
</dbReference>
<dbReference type="GO" id="GO:0005829">
    <property type="term" value="C:cytosol"/>
    <property type="evidence" value="ECO:0007669"/>
    <property type="project" value="TreeGrafter"/>
</dbReference>
<gene>
    <name evidence="3" type="ORF">UFOPK1835_00459</name>
</gene>